<dbReference type="InterPro" id="IPR020471">
    <property type="entry name" value="AKR"/>
</dbReference>
<gene>
    <name evidence="2" type="ORF">FC18_GL001407</name>
</gene>
<dbReference type="InterPro" id="IPR036812">
    <property type="entry name" value="NAD(P)_OxRdtase_dom_sf"/>
</dbReference>
<organism evidence="2 3">
    <name type="scientific">Lacticaseibacillus sharpeae JCM 1186 = DSM 20505</name>
    <dbReference type="NCBI Taxonomy" id="1291052"/>
    <lineage>
        <taxon>Bacteria</taxon>
        <taxon>Bacillati</taxon>
        <taxon>Bacillota</taxon>
        <taxon>Bacilli</taxon>
        <taxon>Lactobacillales</taxon>
        <taxon>Lactobacillaceae</taxon>
        <taxon>Lacticaseibacillus</taxon>
    </lineage>
</organism>
<dbReference type="SUPFAM" id="SSF51430">
    <property type="entry name" value="NAD(P)-linked oxidoreductase"/>
    <property type="match status" value="1"/>
</dbReference>
<dbReference type="AlphaFoldDB" id="A0A0R1ZKB1"/>
<evidence type="ECO:0000313" key="2">
    <source>
        <dbReference type="EMBL" id="KRM55373.1"/>
    </source>
</evidence>
<sequence>MGEGSAAKTQAEVASLRYGLDHGLTVIDTAEMYGEGAAERVVGQAMQGYDRSQIYLISKFYPWHATDKLIRKSLAASLRRLGTDYLDLYLLHWRGTTPLTETIGTLRALQNEGLIRAYGVSNFDTLDLAEARAVAGGKGVVANEVLYNVAERGIEYDLLPAQKQSGTTLIGYSPYGSGNGQAITVPQPLQELAAAKGITAHQLLLAWVLRNGDVLSIPKASRPEHMAANIAAMDVQLTSADLQLIDTYFPAPTGKVPLAEI</sequence>
<dbReference type="Gene3D" id="3.20.20.100">
    <property type="entry name" value="NADP-dependent oxidoreductase domain"/>
    <property type="match status" value="1"/>
</dbReference>
<dbReference type="EMBL" id="AYYO01000023">
    <property type="protein sequence ID" value="KRM55373.1"/>
    <property type="molecule type" value="Genomic_DNA"/>
</dbReference>
<keyword evidence="3" id="KW-1185">Reference proteome</keyword>
<comment type="caution">
    <text evidence="2">The sequence shown here is derived from an EMBL/GenBank/DDBJ whole genome shotgun (WGS) entry which is preliminary data.</text>
</comment>
<dbReference type="GO" id="GO:0016491">
    <property type="term" value="F:oxidoreductase activity"/>
    <property type="evidence" value="ECO:0007669"/>
    <property type="project" value="InterPro"/>
</dbReference>
<accession>A0A0R1ZKB1</accession>
<evidence type="ECO:0000313" key="3">
    <source>
        <dbReference type="Proteomes" id="UP000051679"/>
    </source>
</evidence>
<dbReference type="Proteomes" id="UP000051679">
    <property type="component" value="Unassembled WGS sequence"/>
</dbReference>
<dbReference type="Pfam" id="PF00248">
    <property type="entry name" value="Aldo_ket_red"/>
    <property type="match status" value="1"/>
</dbReference>
<feature type="domain" description="NADP-dependent oxidoreductase" evidence="1">
    <location>
        <begin position="12"/>
        <end position="246"/>
    </location>
</feature>
<protein>
    <submittedName>
        <fullName evidence="2">Aldo keto reductase family oxidoreductase</fullName>
    </submittedName>
</protein>
<dbReference type="PATRIC" id="fig|1291052.5.peg.1425"/>
<dbReference type="PANTHER" id="PTHR43638">
    <property type="entry name" value="OXIDOREDUCTASE, ALDO/KETO REDUCTASE FAMILY PROTEIN"/>
    <property type="match status" value="1"/>
</dbReference>
<dbReference type="PANTHER" id="PTHR43638:SF3">
    <property type="entry name" value="ALDEHYDE REDUCTASE"/>
    <property type="match status" value="1"/>
</dbReference>
<reference evidence="2 3" key="1">
    <citation type="journal article" date="2015" name="Genome Announc.">
        <title>Expanding the biotechnology potential of lactobacilli through comparative genomics of 213 strains and associated genera.</title>
        <authorList>
            <person name="Sun Z."/>
            <person name="Harris H.M."/>
            <person name="McCann A."/>
            <person name="Guo C."/>
            <person name="Argimon S."/>
            <person name="Zhang W."/>
            <person name="Yang X."/>
            <person name="Jeffery I.B."/>
            <person name="Cooney J.C."/>
            <person name="Kagawa T.F."/>
            <person name="Liu W."/>
            <person name="Song Y."/>
            <person name="Salvetti E."/>
            <person name="Wrobel A."/>
            <person name="Rasinkangas P."/>
            <person name="Parkhill J."/>
            <person name="Rea M.C."/>
            <person name="O'Sullivan O."/>
            <person name="Ritari J."/>
            <person name="Douillard F.P."/>
            <person name="Paul Ross R."/>
            <person name="Yang R."/>
            <person name="Briner A.E."/>
            <person name="Felis G.E."/>
            <person name="de Vos W.M."/>
            <person name="Barrangou R."/>
            <person name="Klaenhammer T.R."/>
            <person name="Caufield P.W."/>
            <person name="Cui Y."/>
            <person name="Zhang H."/>
            <person name="O'Toole P.W."/>
        </authorList>
    </citation>
    <scope>NUCLEOTIDE SEQUENCE [LARGE SCALE GENOMIC DNA]</scope>
    <source>
        <strain evidence="2 3">DSM 20505</strain>
    </source>
</reference>
<name>A0A0R1ZKB1_9LACO</name>
<dbReference type="PRINTS" id="PR00069">
    <property type="entry name" value="ALDKETRDTASE"/>
</dbReference>
<dbReference type="STRING" id="1291052.FC18_GL001407"/>
<proteinExistence type="predicted"/>
<dbReference type="InterPro" id="IPR023210">
    <property type="entry name" value="NADP_OxRdtase_dom"/>
</dbReference>
<evidence type="ECO:0000259" key="1">
    <source>
        <dbReference type="Pfam" id="PF00248"/>
    </source>
</evidence>